<evidence type="ECO:0000256" key="3">
    <source>
        <dbReference type="ARBA" id="ARBA00023235"/>
    </source>
</evidence>
<dbReference type="PANTHER" id="PTHR11071">
    <property type="entry name" value="PEPTIDYL-PROLYL CIS-TRANS ISOMERASE"/>
    <property type="match status" value="1"/>
</dbReference>
<proteinExistence type="inferred from homology"/>
<evidence type="ECO:0000256" key="1">
    <source>
        <dbReference type="ARBA" id="ARBA00000971"/>
    </source>
</evidence>
<evidence type="ECO:0000313" key="7">
    <source>
        <dbReference type="Ensembl" id="ENSGMOP00000059049.1"/>
    </source>
</evidence>
<accession>A0A8C5FSW1</accession>
<dbReference type="GO" id="GO:0003755">
    <property type="term" value="F:peptidyl-prolyl cis-trans isomerase activity"/>
    <property type="evidence" value="ECO:0007669"/>
    <property type="project" value="UniProtKB-UniRule"/>
</dbReference>
<dbReference type="AlphaFoldDB" id="A0A8C5FSW1"/>
<gene>
    <name evidence="7" type="primary">PPIG</name>
</gene>
<dbReference type="GeneTree" id="ENSGT00940000157954"/>
<dbReference type="EC" id="5.2.1.8" evidence="4"/>
<sequence>MGIKVRPRCFFDVGISNINVGRIVVELFSEVCPKTTENFRCLCTGEKGIGKGTQKPLHYKGCVFHRIVKDFMIQGGDFSEGNGRGGESIYGGFFEDESFTMKHNKEYLLSMANRGKDTNGSQFFITTKPSPHLDGVHVVFGQVISGQEVIQTMERQKTDASSKPYSEVKIMNCGELIPKTRGLNTLSDTTSHPRFKKCASSLCAVYSLPLKRFPRCLLSSVKPGEKKKKEKAHSEASDSSSSSDSSSEPSSESEESEKESKRRKKKVKKQKKKKQKKAKKERYLLSPP</sequence>
<reference evidence="7" key="1">
    <citation type="submission" date="2025-08" db="UniProtKB">
        <authorList>
            <consortium name="Ensembl"/>
        </authorList>
    </citation>
    <scope>IDENTIFICATION</scope>
</reference>
<dbReference type="FunFam" id="2.40.100.10:FF:000005">
    <property type="entry name" value="Peptidyl-prolyl cis-trans isomerase G"/>
    <property type="match status" value="1"/>
</dbReference>
<dbReference type="GO" id="GO:0005739">
    <property type="term" value="C:mitochondrion"/>
    <property type="evidence" value="ECO:0007669"/>
    <property type="project" value="TreeGrafter"/>
</dbReference>
<dbReference type="PRINTS" id="PR00153">
    <property type="entry name" value="CSAPPISMRASE"/>
</dbReference>
<keyword evidence="3 4" id="KW-0413">Isomerase</keyword>
<comment type="function">
    <text evidence="4">PPIases accelerate the folding of proteins. It catalyzes the cis-trans isomerization of proline imidic peptide bonds in oligopeptides.</text>
</comment>
<evidence type="ECO:0000256" key="5">
    <source>
        <dbReference type="SAM" id="MobiDB-lite"/>
    </source>
</evidence>
<evidence type="ECO:0000313" key="8">
    <source>
        <dbReference type="Proteomes" id="UP000694546"/>
    </source>
</evidence>
<protein>
    <recommendedName>
        <fullName evidence="4">Peptidyl-prolyl cis-trans isomerase</fullName>
        <shortName evidence="4">PPIase</shortName>
        <ecNumber evidence="4">5.2.1.8</ecNumber>
    </recommendedName>
</protein>
<feature type="region of interest" description="Disordered" evidence="5">
    <location>
        <begin position="223"/>
        <end position="288"/>
    </location>
</feature>
<dbReference type="SUPFAM" id="SSF50891">
    <property type="entry name" value="Cyclophilin-like"/>
    <property type="match status" value="1"/>
</dbReference>
<comment type="similarity">
    <text evidence="4">Belongs to the cyclophilin-type PPIase family.</text>
</comment>
<dbReference type="PROSITE" id="PS50072">
    <property type="entry name" value="CSA_PPIASE_2"/>
    <property type="match status" value="1"/>
</dbReference>
<keyword evidence="2 4" id="KW-0697">Rotamase</keyword>
<name>A0A8C5FSW1_GADMO</name>
<dbReference type="InterPro" id="IPR029000">
    <property type="entry name" value="Cyclophilin-like_dom_sf"/>
</dbReference>
<evidence type="ECO:0000256" key="2">
    <source>
        <dbReference type="ARBA" id="ARBA00023110"/>
    </source>
</evidence>
<evidence type="ECO:0000256" key="4">
    <source>
        <dbReference type="RuleBase" id="RU363019"/>
    </source>
</evidence>
<dbReference type="GO" id="GO:0016018">
    <property type="term" value="F:cyclosporin A binding"/>
    <property type="evidence" value="ECO:0007669"/>
    <property type="project" value="TreeGrafter"/>
</dbReference>
<reference evidence="7" key="2">
    <citation type="submission" date="2025-09" db="UniProtKB">
        <authorList>
            <consortium name="Ensembl"/>
        </authorList>
    </citation>
    <scope>IDENTIFICATION</scope>
</reference>
<dbReference type="Gene3D" id="2.40.100.10">
    <property type="entry name" value="Cyclophilin-like"/>
    <property type="match status" value="1"/>
</dbReference>
<dbReference type="GO" id="GO:0006457">
    <property type="term" value="P:protein folding"/>
    <property type="evidence" value="ECO:0007669"/>
    <property type="project" value="InterPro"/>
</dbReference>
<dbReference type="Ensembl" id="ENSGMOT00000061517.1">
    <property type="protein sequence ID" value="ENSGMOP00000059049.1"/>
    <property type="gene ID" value="ENSGMOG00000002765.2"/>
</dbReference>
<evidence type="ECO:0000259" key="6">
    <source>
        <dbReference type="PROSITE" id="PS50072"/>
    </source>
</evidence>
<dbReference type="InterPro" id="IPR020892">
    <property type="entry name" value="Cyclophilin-type_PPIase_CS"/>
</dbReference>
<organism evidence="7 8">
    <name type="scientific">Gadus morhua</name>
    <name type="common">Atlantic cod</name>
    <dbReference type="NCBI Taxonomy" id="8049"/>
    <lineage>
        <taxon>Eukaryota</taxon>
        <taxon>Metazoa</taxon>
        <taxon>Chordata</taxon>
        <taxon>Craniata</taxon>
        <taxon>Vertebrata</taxon>
        <taxon>Euteleostomi</taxon>
        <taxon>Actinopterygii</taxon>
        <taxon>Neopterygii</taxon>
        <taxon>Teleostei</taxon>
        <taxon>Neoteleostei</taxon>
        <taxon>Acanthomorphata</taxon>
        <taxon>Zeiogadaria</taxon>
        <taxon>Gadariae</taxon>
        <taxon>Gadiformes</taxon>
        <taxon>Gadoidei</taxon>
        <taxon>Gadidae</taxon>
        <taxon>Gadus</taxon>
    </lineage>
</organism>
<dbReference type="InterPro" id="IPR002130">
    <property type="entry name" value="Cyclophilin-type_PPIase_dom"/>
</dbReference>
<dbReference type="PANTHER" id="PTHR11071:SF292">
    <property type="entry name" value="PEPTIDYL-PROLYL CIS-TRANS ISOMERASE G"/>
    <property type="match status" value="1"/>
</dbReference>
<keyword evidence="8" id="KW-1185">Reference proteome</keyword>
<dbReference type="Proteomes" id="UP000694546">
    <property type="component" value="Chromosome 20"/>
</dbReference>
<dbReference type="PROSITE" id="PS00170">
    <property type="entry name" value="CSA_PPIASE_1"/>
    <property type="match status" value="1"/>
</dbReference>
<comment type="catalytic activity">
    <reaction evidence="1 4">
        <text>[protein]-peptidylproline (omega=180) = [protein]-peptidylproline (omega=0)</text>
        <dbReference type="Rhea" id="RHEA:16237"/>
        <dbReference type="Rhea" id="RHEA-COMP:10747"/>
        <dbReference type="Rhea" id="RHEA-COMP:10748"/>
        <dbReference type="ChEBI" id="CHEBI:83833"/>
        <dbReference type="ChEBI" id="CHEBI:83834"/>
        <dbReference type="EC" id="5.2.1.8"/>
    </reaction>
</comment>
<dbReference type="Pfam" id="PF00160">
    <property type="entry name" value="Pro_isomerase"/>
    <property type="match status" value="1"/>
</dbReference>
<feature type="domain" description="PPIase cyclophilin-type" evidence="6">
    <location>
        <begin position="10"/>
        <end position="175"/>
    </location>
</feature>
<feature type="compositionally biased region" description="Low complexity" evidence="5">
    <location>
        <begin position="237"/>
        <end position="250"/>
    </location>
</feature>
<feature type="compositionally biased region" description="Basic residues" evidence="5">
    <location>
        <begin position="261"/>
        <end position="280"/>
    </location>
</feature>